<sequence>MHERSDIACLECGQLHRYRPVASGKTAICIRCGAVLYRNRKNMFETALALTVAGLILFVMTNLFPLIGLRAQGVEQELHLFGASLAFWDQEYQVLAGLIVLNIIVFPLFELLSLLIVTLTVQFRWESSLAIFLYRWMRELKPWGMLEVFMLGVLVAVVKLGDLATLIIGASFWSFAGLIVTMAAATAVLDPFTVWRELDKTRAEGEHGQRA</sequence>
<feature type="transmembrane region" description="Helical" evidence="1">
    <location>
        <begin position="142"/>
        <end position="160"/>
    </location>
</feature>
<feature type="transmembrane region" description="Helical" evidence="1">
    <location>
        <begin position="166"/>
        <end position="189"/>
    </location>
</feature>
<evidence type="ECO:0000256" key="1">
    <source>
        <dbReference type="SAM" id="Phobius"/>
    </source>
</evidence>
<dbReference type="OrthoDB" id="9807787at2"/>
<dbReference type="Proteomes" id="UP000005317">
    <property type="component" value="Unassembled WGS sequence"/>
</dbReference>
<evidence type="ECO:0000313" key="3">
    <source>
        <dbReference type="Proteomes" id="UP000005317"/>
    </source>
</evidence>
<protein>
    <submittedName>
        <fullName evidence="2">Paraquat-inducible protein A</fullName>
    </submittedName>
</protein>
<dbReference type="AlphaFoldDB" id="A0A656HDV3"/>
<keyword evidence="3" id="KW-1185">Reference proteome</keyword>
<feature type="transmembrane region" description="Helical" evidence="1">
    <location>
        <begin position="94"/>
        <end position="121"/>
    </location>
</feature>
<gene>
    <name evidence="2" type="ORF">Thini_0577</name>
</gene>
<proteinExistence type="predicted"/>
<evidence type="ECO:0000313" key="2">
    <source>
        <dbReference type="EMBL" id="EIJ33215.1"/>
    </source>
</evidence>
<name>A0A656HDV3_THINJ</name>
<keyword evidence="1" id="KW-1133">Transmembrane helix</keyword>
<keyword evidence="1" id="KW-0472">Membrane</keyword>
<dbReference type="RefSeq" id="WP_002707169.1">
    <property type="nucleotide sequence ID" value="NZ_JH651384.1"/>
</dbReference>
<organism evidence="2 3">
    <name type="scientific">Thiothrix nivea (strain ATCC 35100 / DSM 5205 / JP2)</name>
    <dbReference type="NCBI Taxonomy" id="870187"/>
    <lineage>
        <taxon>Bacteria</taxon>
        <taxon>Pseudomonadati</taxon>
        <taxon>Pseudomonadota</taxon>
        <taxon>Gammaproteobacteria</taxon>
        <taxon>Thiotrichales</taxon>
        <taxon>Thiotrichaceae</taxon>
        <taxon>Thiothrix</taxon>
    </lineage>
</organism>
<dbReference type="EMBL" id="JH651384">
    <property type="protein sequence ID" value="EIJ33215.1"/>
    <property type="molecule type" value="Genomic_DNA"/>
</dbReference>
<feature type="transmembrane region" description="Helical" evidence="1">
    <location>
        <begin position="47"/>
        <end position="67"/>
    </location>
</feature>
<dbReference type="Pfam" id="PF04403">
    <property type="entry name" value="PqiA"/>
    <property type="match status" value="1"/>
</dbReference>
<dbReference type="InterPro" id="IPR007498">
    <property type="entry name" value="PqiA-like"/>
</dbReference>
<keyword evidence="1" id="KW-0812">Transmembrane</keyword>
<accession>A0A656HDV3</accession>
<reference evidence="3" key="1">
    <citation type="journal article" date="2011" name="Stand. Genomic Sci.">
        <title>Genome sequence of the filamentous, gliding Thiothrix nivea neotype strain (JP2(T)).</title>
        <authorList>
            <person name="Lapidus A."/>
            <person name="Nolan M."/>
            <person name="Lucas S."/>
            <person name="Glavina Del Rio T."/>
            <person name="Tice H."/>
            <person name="Cheng J.F."/>
            <person name="Tapia R."/>
            <person name="Han C."/>
            <person name="Goodwin L."/>
            <person name="Pitluck S."/>
            <person name="Liolios K."/>
            <person name="Pagani I."/>
            <person name="Ivanova N."/>
            <person name="Huntemann M."/>
            <person name="Mavromatis K."/>
            <person name="Mikhailova N."/>
            <person name="Pati A."/>
            <person name="Chen A."/>
            <person name="Palaniappan K."/>
            <person name="Land M."/>
            <person name="Brambilla E.M."/>
            <person name="Rohde M."/>
            <person name="Abt B."/>
            <person name="Verbarg S."/>
            <person name="Goker M."/>
            <person name="Bristow J."/>
            <person name="Eisen J.A."/>
            <person name="Markowitz V."/>
            <person name="Hugenholtz P."/>
            <person name="Kyrpides N.C."/>
            <person name="Klenk H.P."/>
            <person name="Woyke T."/>
        </authorList>
    </citation>
    <scope>NUCLEOTIDE SEQUENCE [LARGE SCALE GENOMIC DNA]</scope>
    <source>
        <strain evidence="3">ATCC 35100 / DSM 5205 / JP2</strain>
    </source>
</reference>